<proteinExistence type="predicted"/>
<organism evidence="1">
    <name type="scientific">Candidatus Heimdallarchaeum aukensis</name>
    <dbReference type="NCBI Taxonomy" id="2876573"/>
    <lineage>
        <taxon>Archaea</taxon>
        <taxon>Promethearchaeati</taxon>
        <taxon>Candidatus Heimdallarchaeota</taxon>
        <taxon>Candidatus Heimdallarchaeia (ex Rinke et al. 2021) (nom. nud.)</taxon>
        <taxon>Candidatus Heimdallarchaeales</taxon>
        <taxon>Candidatus Heimdallarchaeaceae</taxon>
        <taxon>Candidatus Heimdallarchaeum</taxon>
    </lineage>
</organism>
<dbReference type="SUPFAM" id="SSF57850">
    <property type="entry name" value="RING/U-box"/>
    <property type="match status" value="1"/>
</dbReference>
<sequence length="656" mass="76394">MFRELNVQKIAEQLTIVPEEIKEYIRFLIQSMVLRGFYKKETFYVNAFYLWPFVESVNFNESQYIIMGLLSSRRVMPFTDVANFLKITKEQLIAQLETLIYHGVVICYIKRNKIITDWLWRPPDEIKVSEQDVHIIGTAMMLRKAKIKDIAKFLKYSEEEVVQKISKLLLFRKVEAEFILKTKFFAKDTISIIVRKFIIQPEKKELSLLPVNEKEIIGFLLLTKKAKLKSISRFIEKPINETVKLLASLTAKGTFQFIFSSKKTVSPVIIPDIKPKRTIEEMASLSFFNYEALLGMLTTRKRIKVKKLSFWMNREDDEIIEALINLYLEGFISCTLVKKVVYIEGIYQYSRTQEGSLERWEKIILGMVIAKTIISVKDISKSFGTDKLIAREKLYSFYGKGLIKGELHDFRINTKLIPEEIPVFPPLNQIEDFPIHYQEIFGYIISNITVNVSKMAKIWNKSKNAIKNIIYELTGAGVINVIQNRNVFILQSAQKYYPTQEINALGHEYVQIINEIEKSRRRRVRIEHIQKRVNIPQIDIFKIICQLLAHGYYRGTISEKVFIRKGKLIVPVGKLKCYYCGHTIEDSHLSCPNCSKAQPLCIICNGLIKRGQEVLECPNCENVGHKEHMRKWISIKEECPICKTQISKRNLIEKVA</sequence>
<protein>
    <submittedName>
        <fullName evidence="1">E3 ubiquitin protein ligase</fullName>
    </submittedName>
</protein>
<dbReference type="InterPro" id="IPR013083">
    <property type="entry name" value="Znf_RING/FYVE/PHD"/>
</dbReference>
<reference evidence="1" key="1">
    <citation type="journal article" date="2022" name="Nat. Microbiol.">
        <title>Unique mobile elements and scalable gene flow at the prokaryote-eukaryote boundary revealed by circularized Asgard archaea genomes.</title>
        <authorList>
            <person name="Wu F."/>
            <person name="Speth D.R."/>
            <person name="Philosof A."/>
            <person name="Cremiere A."/>
            <person name="Narayanan A."/>
            <person name="Barco R.A."/>
            <person name="Connon S.A."/>
            <person name="Amend J.P."/>
            <person name="Antoshechkin I.A."/>
            <person name="Orphan V.J."/>
        </authorList>
    </citation>
    <scope>NUCLEOTIDE SEQUENCE</scope>
    <source>
        <strain evidence="1">PM71</strain>
    </source>
</reference>
<dbReference type="AlphaFoldDB" id="A0A9Y1FME6"/>
<dbReference type="Gene3D" id="3.30.40.10">
    <property type="entry name" value="Zinc/RING finger domain, C3HC4 (zinc finger)"/>
    <property type="match status" value="1"/>
</dbReference>
<name>A0A9Y1FME6_9ARCH</name>
<gene>
    <name evidence="1" type="ORF">K9W45_05740</name>
</gene>
<dbReference type="Proteomes" id="UP001201020">
    <property type="component" value="Chromosome"/>
</dbReference>
<accession>A0A9Y1FME6</accession>
<evidence type="ECO:0000313" key="1">
    <source>
        <dbReference type="EMBL" id="UJG41966.1"/>
    </source>
</evidence>
<dbReference type="EMBL" id="CP084166">
    <property type="protein sequence ID" value="UJG41966.1"/>
    <property type="molecule type" value="Genomic_DNA"/>
</dbReference>